<evidence type="ECO:0000313" key="4">
    <source>
        <dbReference type="Proteomes" id="UP000663090"/>
    </source>
</evidence>
<dbReference type="Pfam" id="PF06812">
    <property type="entry name" value="ImpA_N"/>
    <property type="match status" value="1"/>
</dbReference>
<dbReference type="InterPro" id="IPR010657">
    <property type="entry name" value="ImpA_N"/>
</dbReference>
<evidence type="ECO:0000313" key="3">
    <source>
        <dbReference type="EMBL" id="QSQ15046.1"/>
    </source>
</evidence>
<feature type="region of interest" description="Disordered" evidence="1">
    <location>
        <begin position="187"/>
        <end position="233"/>
    </location>
</feature>
<protein>
    <submittedName>
        <fullName evidence="3">Type VI secretion system protein TssA</fullName>
    </submittedName>
</protein>
<name>A0ABX7NCB2_9BACT</name>
<dbReference type="EMBL" id="CP071091">
    <property type="protein sequence ID" value="QSQ15046.1"/>
    <property type="molecule type" value="Genomic_DNA"/>
</dbReference>
<dbReference type="PANTHER" id="PTHR37024:SF3">
    <property type="entry name" value="TYPE VI SECRETION SYSTEM PROTEIN TSSA"/>
    <property type="match status" value="1"/>
</dbReference>
<keyword evidence="4" id="KW-1185">Reference proteome</keyword>
<organism evidence="3 4">
    <name type="scientific">Myxococcus landrumensis</name>
    <dbReference type="NCBI Taxonomy" id="2813577"/>
    <lineage>
        <taxon>Bacteria</taxon>
        <taxon>Pseudomonadati</taxon>
        <taxon>Myxococcota</taxon>
        <taxon>Myxococcia</taxon>
        <taxon>Myxococcales</taxon>
        <taxon>Cystobacterineae</taxon>
        <taxon>Myxococcaceae</taxon>
        <taxon>Myxococcus</taxon>
    </lineage>
</organism>
<accession>A0ABX7NCB2</accession>
<reference evidence="3 4" key="1">
    <citation type="submission" date="2021-02" db="EMBL/GenBank/DDBJ databases">
        <title>De Novo genome assembly of isolated myxobacteria.</title>
        <authorList>
            <person name="Stevens D.C."/>
        </authorList>
    </citation>
    <scope>NUCLEOTIDE SEQUENCE [LARGE SCALE GENOMIC DNA]</scope>
    <source>
        <strain evidence="3 4">SCHIC003</strain>
    </source>
</reference>
<dbReference type="NCBIfam" id="TIGR03362">
    <property type="entry name" value="VI_chp_7"/>
    <property type="match status" value="1"/>
</dbReference>
<sequence length="553" mass="58301">MAVTLEQLKEQAKPWIEPVSADAPAGKAAKADPAYLEVLAEMAKLESVTGGAIDWQQVQSASGKVLQSTSKDLRIATYLAHCLYQTQGIDGLATGLVVVSEILDRYWPTLFPELARMRGRANVMTWLVERTAAHLPSLQVTASDRPRVEALEVAARRLSEVSKQKFEANGPAMRPLLESVQQLMASLPAEAPPPPPPPPPPPTPVAAPAPAAPKPAPPPVAAPPPPPVAAAAPAPMPAQAMPAVGALASADAAVDFLRQTGIALVSAAGVVRGASPVDPLSYRLLRIGLYLHLAQPPPADASGKTSIPVPPENLRANLERMAANARWAPLLEESEATLSQHRFFLDLHYLSAKALGELGHTAARQALVAELASWLKRMPTVPGLQFGDGTPVASPETRAWLESVVAPPVSPAAPQSFSGAETEKGDTAAEVLAEARKLLSGGNAAGAVNLLQEQVGAAGTGRKRFQARLTLAKLCAAAGQSHVARALYEVLDRESLERGLDTWEPKLSAECLEGWLALSRPPPKSPEALVSDFTARYHRLCLLEPSAALKVAP</sequence>
<feature type="domain" description="ImpA N-terminal" evidence="2">
    <location>
        <begin position="17"/>
        <end position="128"/>
    </location>
</feature>
<proteinExistence type="predicted"/>
<dbReference type="Proteomes" id="UP000663090">
    <property type="component" value="Chromosome"/>
</dbReference>
<dbReference type="Pfam" id="PF16989">
    <property type="entry name" value="T6SS_VasJ"/>
    <property type="match status" value="1"/>
</dbReference>
<dbReference type="RefSeq" id="WP_206716788.1">
    <property type="nucleotide sequence ID" value="NZ_CP071091.1"/>
</dbReference>
<feature type="compositionally biased region" description="Pro residues" evidence="1">
    <location>
        <begin position="190"/>
        <end position="228"/>
    </location>
</feature>
<evidence type="ECO:0000259" key="2">
    <source>
        <dbReference type="Pfam" id="PF06812"/>
    </source>
</evidence>
<dbReference type="PANTHER" id="PTHR37024">
    <property type="entry name" value="TYPE VI SECRETION SYSTEM DUF2094 AND IMPA-RELATED DOMAIN PROTEIN"/>
    <property type="match status" value="1"/>
</dbReference>
<gene>
    <name evidence="3" type="primary">tssA</name>
    <name evidence="3" type="ORF">JY572_02870</name>
</gene>
<dbReference type="InterPro" id="IPR017739">
    <property type="entry name" value="T6SS-assoc_VCA0119"/>
</dbReference>
<evidence type="ECO:0000256" key="1">
    <source>
        <dbReference type="SAM" id="MobiDB-lite"/>
    </source>
</evidence>